<evidence type="ECO:0000313" key="3">
    <source>
        <dbReference type="Proteomes" id="UP000823749"/>
    </source>
</evidence>
<gene>
    <name evidence="2" type="ORF">RHGRI_038602</name>
</gene>
<name>A0AAV6HIV2_9ERIC</name>
<comment type="caution">
    <text evidence="2">The sequence shown here is derived from an EMBL/GenBank/DDBJ whole genome shotgun (WGS) entry which is preliminary data.</text>
</comment>
<sequence length="86" mass="9462">MRTTATADQRVRGALIDGGKTDKTVEKDSGDERRPTELKPGRVISTAADRQRLGQIDGGEGRPWREGEEAPPPPLKTLEDELSVFF</sequence>
<accession>A0AAV6HIV2</accession>
<dbReference type="AlphaFoldDB" id="A0AAV6HIV2"/>
<feature type="region of interest" description="Disordered" evidence="1">
    <location>
        <begin position="1"/>
        <end position="86"/>
    </location>
</feature>
<keyword evidence="3" id="KW-1185">Reference proteome</keyword>
<evidence type="ECO:0000256" key="1">
    <source>
        <dbReference type="SAM" id="MobiDB-lite"/>
    </source>
</evidence>
<feature type="compositionally biased region" description="Basic and acidic residues" evidence="1">
    <location>
        <begin position="19"/>
        <end position="40"/>
    </location>
</feature>
<evidence type="ECO:0000313" key="2">
    <source>
        <dbReference type="EMBL" id="KAG5512993.1"/>
    </source>
</evidence>
<reference evidence="2" key="1">
    <citation type="submission" date="2020-08" db="EMBL/GenBank/DDBJ databases">
        <title>Plant Genome Project.</title>
        <authorList>
            <person name="Zhang R.-G."/>
        </authorList>
    </citation>
    <scope>NUCLEOTIDE SEQUENCE</scope>
    <source>
        <strain evidence="2">WSP0</strain>
        <tissue evidence="2">Leaf</tissue>
    </source>
</reference>
<protein>
    <submittedName>
        <fullName evidence="2">Uncharacterized protein</fullName>
    </submittedName>
</protein>
<dbReference type="Proteomes" id="UP000823749">
    <property type="component" value="Unassembled WGS sequence"/>
</dbReference>
<proteinExistence type="predicted"/>
<dbReference type="EMBL" id="JACTNZ010000024">
    <property type="protein sequence ID" value="KAG5512993.1"/>
    <property type="molecule type" value="Genomic_DNA"/>
</dbReference>
<feature type="compositionally biased region" description="Basic and acidic residues" evidence="1">
    <location>
        <begin position="59"/>
        <end position="68"/>
    </location>
</feature>
<organism evidence="2 3">
    <name type="scientific">Rhododendron griersonianum</name>
    <dbReference type="NCBI Taxonomy" id="479676"/>
    <lineage>
        <taxon>Eukaryota</taxon>
        <taxon>Viridiplantae</taxon>
        <taxon>Streptophyta</taxon>
        <taxon>Embryophyta</taxon>
        <taxon>Tracheophyta</taxon>
        <taxon>Spermatophyta</taxon>
        <taxon>Magnoliopsida</taxon>
        <taxon>eudicotyledons</taxon>
        <taxon>Gunneridae</taxon>
        <taxon>Pentapetalae</taxon>
        <taxon>asterids</taxon>
        <taxon>Ericales</taxon>
        <taxon>Ericaceae</taxon>
        <taxon>Ericoideae</taxon>
        <taxon>Rhodoreae</taxon>
        <taxon>Rhododendron</taxon>
    </lineage>
</organism>